<keyword evidence="2" id="KW-1185">Reference proteome</keyword>
<gene>
    <name evidence="1" type="ORF">CA834_00470</name>
</gene>
<dbReference type="EMBL" id="NGJN01000001">
    <property type="protein sequence ID" value="OZV70624.1"/>
    <property type="molecule type" value="Genomic_DNA"/>
</dbReference>
<evidence type="ECO:0000313" key="2">
    <source>
        <dbReference type="Proteomes" id="UP000216840"/>
    </source>
</evidence>
<dbReference type="OrthoDB" id="981199at2"/>
<dbReference type="InterPro" id="IPR034660">
    <property type="entry name" value="DinB/YfiT-like"/>
</dbReference>
<organism evidence="1 2">
    <name type="scientific">Winogradskyella aurantia</name>
    <dbReference type="NCBI Taxonomy" id="1915063"/>
    <lineage>
        <taxon>Bacteria</taxon>
        <taxon>Pseudomonadati</taxon>
        <taxon>Bacteroidota</taxon>
        <taxon>Flavobacteriia</taxon>
        <taxon>Flavobacteriales</taxon>
        <taxon>Flavobacteriaceae</taxon>
        <taxon>Winogradskyella</taxon>
    </lineage>
</organism>
<name>A0A265UZ81_9FLAO</name>
<dbReference type="AlphaFoldDB" id="A0A265UZ81"/>
<reference evidence="1 2" key="1">
    <citation type="submission" date="2017-05" db="EMBL/GenBank/DDBJ databases">
        <title>The draft genome sequence of Idiomarina salinarum WNB302.</title>
        <authorList>
            <person name="Sun Y."/>
            <person name="Chen B."/>
            <person name="Du Z."/>
        </authorList>
    </citation>
    <scope>NUCLEOTIDE SEQUENCE [LARGE SCALE GENOMIC DNA]</scope>
    <source>
        <strain evidence="1 2">WNB302</strain>
    </source>
</reference>
<dbReference type="Proteomes" id="UP000216840">
    <property type="component" value="Unassembled WGS sequence"/>
</dbReference>
<evidence type="ECO:0000313" key="1">
    <source>
        <dbReference type="EMBL" id="OZV70624.1"/>
    </source>
</evidence>
<dbReference type="RefSeq" id="WP_094966700.1">
    <property type="nucleotide sequence ID" value="NZ_NGJN01000001.1"/>
</dbReference>
<comment type="caution">
    <text evidence="1">The sequence shown here is derived from an EMBL/GenBank/DDBJ whole genome shotgun (WGS) entry which is preliminary data.</text>
</comment>
<accession>A0A265UZ81</accession>
<dbReference type="Gene3D" id="1.20.120.450">
    <property type="entry name" value="dinb family like domain"/>
    <property type="match status" value="1"/>
</dbReference>
<proteinExistence type="predicted"/>
<protein>
    <submittedName>
        <fullName evidence="1">DUF1569 domain-containing protein</fullName>
    </submittedName>
</protein>
<sequence>MKNTHKLSKYLDTLETLIPKFKAQNLKVSKSNVGWHIDHSLKVINNVAKALESSDPKLYKANFSFLGWVLLSLGYFPRGKAKAPKHVKPPEIITEEDLILQVETAKQNIEITSTLPKNAHFKHPMFGHINTNRVTRFLEVHTNHHLKIIRDILK</sequence>